<keyword evidence="5" id="KW-0862">Zinc</keyword>
<dbReference type="InterPro" id="IPR001370">
    <property type="entry name" value="BIR_rpt"/>
</dbReference>
<dbReference type="AlphaFoldDB" id="A0A8W8JMS2"/>
<evidence type="ECO:0000256" key="6">
    <source>
        <dbReference type="PROSITE-ProRule" id="PRU00175"/>
    </source>
</evidence>
<dbReference type="PROSITE" id="PS50143">
    <property type="entry name" value="BIR_REPEAT_2"/>
    <property type="match status" value="2"/>
</dbReference>
<dbReference type="CDD" id="cd16713">
    <property type="entry name" value="RING-HC_BIRC2_3_7"/>
    <property type="match status" value="1"/>
</dbReference>
<feature type="region of interest" description="Disordered" evidence="7">
    <location>
        <begin position="445"/>
        <end position="467"/>
    </location>
</feature>
<dbReference type="Pfam" id="PF13920">
    <property type="entry name" value="zf-C3HC4_3"/>
    <property type="match status" value="1"/>
</dbReference>
<dbReference type="PROSITE" id="PS50089">
    <property type="entry name" value="ZF_RING_2"/>
    <property type="match status" value="1"/>
</dbReference>
<dbReference type="GO" id="GO:0006915">
    <property type="term" value="P:apoptotic process"/>
    <property type="evidence" value="ECO:0007669"/>
    <property type="project" value="UniProtKB-KW"/>
</dbReference>
<dbReference type="SMART" id="SM00184">
    <property type="entry name" value="RING"/>
    <property type="match status" value="1"/>
</dbReference>
<feature type="compositionally biased region" description="Basic and acidic residues" evidence="7">
    <location>
        <begin position="525"/>
        <end position="542"/>
    </location>
</feature>
<dbReference type="GO" id="GO:0005737">
    <property type="term" value="C:cytoplasm"/>
    <property type="evidence" value="ECO:0007669"/>
    <property type="project" value="TreeGrafter"/>
</dbReference>
<feature type="domain" description="RING-type" evidence="8">
    <location>
        <begin position="578"/>
        <end position="613"/>
    </location>
</feature>
<dbReference type="Pfam" id="PF00653">
    <property type="entry name" value="BIR"/>
    <property type="match status" value="2"/>
</dbReference>
<dbReference type="GO" id="GO:0051726">
    <property type="term" value="P:regulation of cell cycle"/>
    <property type="evidence" value="ECO:0007669"/>
    <property type="project" value="TreeGrafter"/>
</dbReference>
<sequence length="625" mass="70595">MYTVLHVGPVTYGCTVINRRFRKTTLTITPICWRYLRRREETFCCPGCVTSDSANMSFICDLQRLTFKITVSDQNYQRNHVEVDELRGRQRKHVKKKRATEKVRLRADCVRNKHNDSEESLSGFTGSFEEFVQKEISSIRDLENQAHLLASSLCHSMNMELIRLRSFQNFPSSKTVSTLRLARQGFYYCRDEDVTICFACGCRKRDWRFDDIIEVVHRNMSPDCPLLSSQPTSNIQIGNDQRNGHFINELERQLNASSNDIPSSSNRHPSSLTSGSVSSGNAIKTEPNIDNIDNKGSGKAPSSHKTSNDLLTKTRMQQDKINAFIRNLDPLGINFDRPKYPSYSVLAVRVSSFADWPSSLTQTPRDLAVAGFLYAGYGDYTRCFFCGGGLRNWEPGDDPWTEHARWFPKCAFVRQNKGDEFVALVQIQHQELEAMGAANENQAGDQATATGHENVTSERSSEPDVSSLPAFQSVLEMGYPSHVIQQAFNFLKHKKECIDVKAEEVMEVILSGDDIPPSSAAKTSDNVKDITVKSNEDSKHANEQQTKSSLMADTKEFEEADTRSLIEENRQLKDLRMCKICMEKDASIAMLPCGHLCCCTDCAPAMRKCPICRQFVKGTVRTWLA</sequence>
<dbReference type="Gene3D" id="1.10.1170.10">
    <property type="entry name" value="Inhibitor Of Apoptosis Protein (2mihbC-IAP-1), Chain A"/>
    <property type="match status" value="2"/>
</dbReference>
<keyword evidence="4 6" id="KW-0863">Zinc-finger</keyword>
<dbReference type="GO" id="GO:0005634">
    <property type="term" value="C:nucleus"/>
    <property type="evidence" value="ECO:0007669"/>
    <property type="project" value="TreeGrafter"/>
</dbReference>
<keyword evidence="10" id="KW-1185">Reference proteome</keyword>
<evidence type="ECO:0000259" key="8">
    <source>
        <dbReference type="PROSITE" id="PS50089"/>
    </source>
</evidence>
<feature type="region of interest" description="Disordered" evidence="7">
    <location>
        <begin position="257"/>
        <end position="312"/>
    </location>
</feature>
<evidence type="ECO:0000313" key="10">
    <source>
        <dbReference type="Proteomes" id="UP000005408"/>
    </source>
</evidence>
<dbReference type="PROSITE" id="PS01282">
    <property type="entry name" value="BIR_REPEAT_1"/>
    <property type="match status" value="1"/>
</dbReference>
<dbReference type="CDD" id="cd00022">
    <property type="entry name" value="BIR"/>
    <property type="match status" value="1"/>
</dbReference>
<feature type="compositionally biased region" description="Polar residues" evidence="7">
    <location>
        <begin position="445"/>
        <end position="454"/>
    </location>
</feature>
<keyword evidence="2" id="KW-0053">Apoptosis</keyword>
<protein>
    <recommendedName>
        <fullName evidence="8">RING-type domain-containing protein</fullName>
    </recommendedName>
</protein>
<evidence type="ECO:0000256" key="4">
    <source>
        <dbReference type="ARBA" id="ARBA00022771"/>
    </source>
</evidence>
<organism evidence="9 10">
    <name type="scientific">Magallana gigas</name>
    <name type="common">Pacific oyster</name>
    <name type="synonym">Crassostrea gigas</name>
    <dbReference type="NCBI Taxonomy" id="29159"/>
    <lineage>
        <taxon>Eukaryota</taxon>
        <taxon>Metazoa</taxon>
        <taxon>Spiralia</taxon>
        <taxon>Lophotrochozoa</taxon>
        <taxon>Mollusca</taxon>
        <taxon>Bivalvia</taxon>
        <taxon>Autobranchia</taxon>
        <taxon>Pteriomorphia</taxon>
        <taxon>Ostreida</taxon>
        <taxon>Ostreoidea</taxon>
        <taxon>Ostreidae</taxon>
        <taxon>Magallana</taxon>
    </lineage>
</organism>
<dbReference type="SUPFAM" id="SSF57924">
    <property type="entry name" value="Inhibitor of apoptosis (IAP) repeat"/>
    <property type="match status" value="2"/>
</dbReference>
<dbReference type="PANTHER" id="PTHR10044:SF139">
    <property type="entry name" value="DEATH-ASSOCIATED INHIBITOR OF APOPTOSIS 2"/>
    <property type="match status" value="1"/>
</dbReference>
<comment type="similarity">
    <text evidence="1">Belongs to the IAP family.</text>
</comment>
<dbReference type="FunFam" id="1.10.1170.10:FF:000003">
    <property type="entry name" value="E3 ubiquitin-protein ligase XIAP"/>
    <property type="match status" value="1"/>
</dbReference>
<dbReference type="Proteomes" id="UP000005408">
    <property type="component" value="Unassembled WGS sequence"/>
</dbReference>
<evidence type="ECO:0000256" key="5">
    <source>
        <dbReference type="ARBA" id="ARBA00022833"/>
    </source>
</evidence>
<dbReference type="InterPro" id="IPR013083">
    <property type="entry name" value="Znf_RING/FYVE/PHD"/>
</dbReference>
<dbReference type="GO" id="GO:0043066">
    <property type="term" value="P:negative regulation of apoptotic process"/>
    <property type="evidence" value="ECO:0007669"/>
    <property type="project" value="TreeGrafter"/>
</dbReference>
<dbReference type="GO" id="GO:0043027">
    <property type="term" value="F:cysteine-type endopeptidase inhibitor activity involved in apoptotic process"/>
    <property type="evidence" value="ECO:0007669"/>
    <property type="project" value="TreeGrafter"/>
</dbReference>
<reference evidence="9" key="1">
    <citation type="submission" date="2022-08" db="UniProtKB">
        <authorList>
            <consortium name="EnsemblMetazoa"/>
        </authorList>
    </citation>
    <scope>IDENTIFICATION</scope>
    <source>
        <strain evidence="9">05x7-T-G4-1.051#20</strain>
    </source>
</reference>
<dbReference type="InterPro" id="IPR001841">
    <property type="entry name" value="Znf_RING"/>
</dbReference>
<dbReference type="InterPro" id="IPR050784">
    <property type="entry name" value="IAP"/>
</dbReference>
<dbReference type="PANTHER" id="PTHR10044">
    <property type="entry name" value="INHIBITOR OF APOPTOSIS"/>
    <property type="match status" value="1"/>
</dbReference>
<feature type="compositionally biased region" description="Polar residues" evidence="7">
    <location>
        <begin position="257"/>
        <end position="269"/>
    </location>
</feature>
<feature type="compositionally biased region" description="Polar residues" evidence="7">
    <location>
        <begin position="303"/>
        <end position="312"/>
    </location>
</feature>
<feature type="region of interest" description="Disordered" evidence="7">
    <location>
        <begin position="513"/>
        <end position="552"/>
    </location>
</feature>
<accession>A0A8W8JMS2</accession>
<feature type="compositionally biased region" description="Low complexity" evidence="7">
    <location>
        <begin position="270"/>
        <end position="279"/>
    </location>
</feature>
<evidence type="ECO:0000256" key="3">
    <source>
        <dbReference type="ARBA" id="ARBA00022723"/>
    </source>
</evidence>
<name>A0A8W8JMS2_MAGGI</name>
<dbReference type="Gene3D" id="3.30.40.10">
    <property type="entry name" value="Zinc/RING finger domain, C3HC4 (zinc finger)"/>
    <property type="match status" value="1"/>
</dbReference>
<dbReference type="FunFam" id="1.10.1170.10:FF:000002">
    <property type="entry name" value="Baculoviral IAP repeat containing 7"/>
    <property type="match status" value="1"/>
</dbReference>
<proteinExistence type="inferred from homology"/>
<dbReference type="SMART" id="SM00238">
    <property type="entry name" value="BIR"/>
    <property type="match status" value="2"/>
</dbReference>
<keyword evidence="3" id="KW-0479">Metal-binding</keyword>
<evidence type="ECO:0000313" key="9">
    <source>
        <dbReference type="EnsemblMetazoa" id="G19413.1:cds"/>
    </source>
</evidence>
<evidence type="ECO:0000256" key="1">
    <source>
        <dbReference type="ARBA" id="ARBA00006672"/>
    </source>
</evidence>
<evidence type="ECO:0000256" key="7">
    <source>
        <dbReference type="SAM" id="MobiDB-lite"/>
    </source>
</evidence>
<dbReference type="GO" id="GO:0008270">
    <property type="term" value="F:zinc ion binding"/>
    <property type="evidence" value="ECO:0007669"/>
    <property type="project" value="UniProtKB-KW"/>
</dbReference>
<dbReference type="EnsemblMetazoa" id="G19413.1">
    <property type="protein sequence ID" value="G19413.1:cds"/>
    <property type="gene ID" value="G19413"/>
</dbReference>
<evidence type="ECO:0000256" key="2">
    <source>
        <dbReference type="ARBA" id="ARBA00022703"/>
    </source>
</evidence>